<keyword evidence="2" id="KW-0732">Signal</keyword>
<dbReference type="Proteomes" id="UP000299102">
    <property type="component" value="Unassembled WGS sequence"/>
</dbReference>
<sequence length="150" mass="16442">MFCFVGSWVVLPVLAIVVNHRAYIGGAPIAPGILALGGLTLYRQFQSLREYRVLLLLAYALLREHVFASESDSCGVWAKLWAAFLYLDLFIAARASQVTDGVLLRLMHLLFSSSLRAKGGKEEKNPLWVVRVPGHTGVSDSHGLKTSSTT</sequence>
<feature type="signal peptide" evidence="2">
    <location>
        <begin position="1"/>
        <end position="15"/>
    </location>
</feature>
<evidence type="ECO:0000256" key="1">
    <source>
        <dbReference type="SAM" id="Phobius"/>
    </source>
</evidence>
<name>A0A4C1XN42_EUMVA</name>
<organism evidence="3 4">
    <name type="scientific">Eumeta variegata</name>
    <name type="common">Bagworm moth</name>
    <name type="synonym">Eumeta japonica</name>
    <dbReference type="NCBI Taxonomy" id="151549"/>
    <lineage>
        <taxon>Eukaryota</taxon>
        <taxon>Metazoa</taxon>
        <taxon>Ecdysozoa</taxon>
        <taxon>Arthropoda</taxon>
        <taxon>Hexapoda</taxon>
        <taxon>Insecta</taxon>
        <taxon>Pterygota</taxon>
        <taxon>Neoptera</taxon>
        <taxon>Endopterygota</taxon>
        <taxon>Lepidoptera</taxon>
        <taxon>Glossata</taxon>
        <taxon>Ditrysia</taxon>
        <taxon>Tineoidea</taxon>
        <taxon>Psychidae</taxon>
        <taxon>Oiketicinae</taxon>
        <taxon>Eumeta</taxon>
    </lineage>
</organism>
<evidence type="ECO:0000313" key="3">
    <source>
        <dbReference type="EMBL" id="GBP64422.1"/>
    </source>
</evidence>
<comment type="caution">
    <text evidence="3">The sequence shown here is derived from an EMBL/GenBank/DDBJ whole genome shotgun (WGS) entry which is preliminary data.</text>
</comment>
<dbReference type="AlphaFoldDB" id="A0A4C1XN42"/>
<keyword evidence="1" id="KW-0472">Membrane</keyword>
<reference evidence="3 4" key="1">
    <citation type="journal article" date="2019" name="Commun. Biol.">
        <title>The bagworm genome reveals a unique fibroin gene that provides high tensile strength.</title>
        <authorList>
            <person name="Kono N."/>
            <person name="Nakamura H."/>
            <person name="Ohtoshi R."/>
            <person name="Tomita M."/>
            <person name="Numata K."/>
            <person name="Arakawa K."/>
        </authorList>
    </citation>
    <scope>NUCLEOTIDE SEQUENCE [LARGE SCALE GENOMIC DNA]</scope>
</reference>
<keyword evidence="1" id="KW-0812">Transmembrane</keyword>
<protein>
    <submittedName>
        <fullName evidence="3">Uncharacterized protein</fullName>
    </submittedName>
</protein>
<feature type="chain" id="PRO_5020028619" evidence="2">
    <location>
        <begin position="16"/>
        <end position="150"/>
    </location>
</feature>
<keyword evidence="4" id="KW-1185">Reference proteome</keyword>
<evidence type="ECO:0000256" key="2">
    <source>
        <dbReference type="SAM" id="SignalP"/>
    </source>
</evidence>
<accession>A0A4C1XN42</accession>
<keyword evidence="1" id="KW-1133">Transmembrane helix</keyword>
<dbReference type="EMBL" id="BGZK01000897">
    <property type="protein sequence ID" value="GBP64422.1"/>
    <property type="molecule type" value="Genomic_DNA"/>
</dbReference>
<proteinExistence type="predicted"/>
<evidence type="ECO:0000313" key="4">
    <source>
        <dbReference type="Proteomes" id="UP000299102"/>
    </source>
</evidence>
<gene>
    <name evidence="3" type="ORF">EVAR_19874_1</name>
</gene>
<feature type="transmembrane region" description="Helical" evidence="1">
    <location>
        <begin position="25"/>
        <end position="42"/>
    </location>
</feature>